<gene>
    <name evidence="15" type="ORF">SISNIDRAFT_417497</name>
</gene>
<dbReference type="SUPFAM" id="SSF49503">
    <property type="entry name" value="Cupredoxins"/>
    <property type="match status" value="3"/>
</dbReference>
<evidence type="ECO:0000256" key="8">
    <source>
        <dbReference type="ARBA" id="ARBA00023002"/>
    </source>
</evidence>
<accession>A0A164PLH1</accession>
<evidence type="ECO:0000256" key="4">
    <source>
        <dbReference type="ARBA" id="ARBA00010609"/>
    </source>
</evidence>
<keyword evidence="11" id="KW-0325">Glycoprotein</keyword>
<keyword evidence="10" id="KW-1015">Disulfide bond</keyword>
<name>A0A164PLH1_9AGAM</name>
<dbReference type="InterPro" id="IPR045087">
    <property type="entry name" value="Cu-oxidase_fam"/>
</dbReference>
<dbReference type="GO" id="GO:0005576">
    <property type="term" value="C:extracellular region"/>
    <property type="evidence" value="ECO:0007669"/>
    <property type="project" value="UniProtKB-SubCell"/>
</dbReference>
<evidence type="ECO:0000256" key="7">
    <source>
        <dbReference type="ARBA" id="ARBA00022723"/>
    </source>
</evidence>
<dbReference type="PANTHER" id="PTHR11709:SF394">
    <property type="entry name" value="FI03373P-RELATED"/>
    <property type="match status" value="1"/>
</dbReference>
<dbReference type="InterPro" id="IPR011706">
    <property type="entry name" value="Cu-oxidase_C"/>
</dbReference>
<dbReference type="STRING" id="1314777.A0A164PLH1"/>
<dbReference type="Gene3D" id="2.60.40.420">
    <property type="entry name" value="Cupredoxins - blue copper proteins"/>
    <property type="match status" value="3"/>
</dbReference>
<dbReference type="InterPro" id="IPR033138">
    <property type="entry name" value="Cu_oxidase_CS"/>
</dbReference>
<dbReference type="PANTHER" id="PTHR11709">
    <property type="entry name" value="MULTI-COPPER OXIDASE"/>
    <property type="match status" value="1"/>
</dbReference>
<evidence type="ECO:0000256" key="2">
    <source>
        <dbReference type="ARBA" id="ARBA00001935"/>
    </source>
</evidence>
<keyword evidence="16" id="KW-1185">Reference proteome</keyword>
<keyword evidence="7" id="KW-0479">Metal-binding</keyword>
<evidence type="ECO:0000256" key="11">
    <source>
        <dbReference type="ARBA" id="ARBA00023180"/>
    </source>
</evidence>
<dbReference type="Proteomes" id="UP000076722">
    <property type="component" value="Unassembled WGS sequence"/>
</dbReference>
<dbReference type="GO" id="GO:0005507">
    <property type="term" value="F:copper ion binding"/>
    <property type="evidence" value="ECO:0007669"/>
    <property type="project" value="InterPro"/>
</dbReference>
<feature type="non-terminal residue" evidence="15">
    <location>
        <position position="1"/>
    </location>
</feature>
<comment type="subcellular location">
    <subcellularLocation>
        <location evidence="3">Secreted</location>
    </subcellularLocation>
</comment>
<dbReference type="EC" id="1.10.3.2" evidence="5"/>
<dbReference type="PROSITE" id="PS00079">
    <property type="entry name" value="MULTICOPPER_OXIDASE1"/>
    <property type="match status" value="2"/>
</dbReference>
<feature type="domain" description="Plastocyanin-like" evidence="13">
    <location>
        <begin position="329"/>
        <end position="457"/>
    </location>
</feature>
<sequence>SRFILTNGSFPGPLISAQKGDRLLVISSISYDFRMTHIPQHWHGIFQQRTSGSDGTAEVTQCPISPFQSFEYQFETGQQSGTYWYHSHLGTQYCDGLIGPLVIYDPKDPHASLYDVDDASTIITIGDWTHLPANEAFANKSILQPSPDSTLINGKGLYMGGPTKTSMIPVIGPVQYGKRYRFRIINVSCNSFFNISFDRHPMNVIEADGTEIVPRSVDALTIFPGQRYSVVVLDPKNPGSYWFRTRPTPDIVDWNPTTADPAVNNAIFRYEGARNTVPLTTIAPTPTTVLREFDMVPGGTGLPTRKITVPLRLNGTVWTVGNGSFFGTPVPVLMQILTGMIPAQQVLGDDNVVTIDYNQTIDLTLTNDCDTNQNTTPCDIADNHPIHLHGHEFAVIQAAGQSKPNYINPPRRDTVAIYNNDVIIRFNTLNPGPWIFHCHIDWHLSQGMALVFAEAPNRVISGPDSVILPPGWSNLCTIYNKLPPDEQ</sequence>
<evidence type="ECO:0000313" key="16">
    <source>
        <dbReference type="Proteomes" id="UP000076722"/>
    </source>
</evidence>
<dbReference type="GO" id="GO:0052716">
    <property type="term" value="F:hydroquinone:oxygen oxidoreductase activity"/>
    <property type="evidence" value="ECO:0007669"/>
    <property type="project" value="UniProtKB-EC"/>
</dbReference>
<dbReference type="AlphaFoldDB" id="A0A164PLH1"/>
<comment type="catalytic activity">
    <reaction evidence="1">
        <text>4 hydroquinone + O2 = 4 benzosemiquinone + 2 H2O</text>
        <dbReference type="Rhea" id="RHEA:11276"/>
        <dbReference type="ChEBI" id="CHEBI:15377"/>
        <dbReference type="ChEBI" id="CHEBI:15379"/>
        <dbReference type="ChEBI" id="CHEBI:17594"/>
        <dbReference type="ChEBI" id="CHEBI:17977"/>
        <dbReference type="EC" id="1.10.3.2"/>
    </reaction>
</comment>
<feature type="domain" description="Plastocyanin-like" evidence="14">
    <location>
        <begin position="3"/>
        <end position="107"/>
    </location>
</feature>
<keyword evidence="8" id="KW-0560">Oxidoreductase</keyword>
<evidence type="ECO:0000256" key="6">
    <source>
        <dbReference type="ARBA" id="ARBA00022525"/>
    </source>
</evidence>
<dbReference type="InterPro" id="IPR002355">
    <property type="entry name" value="Cu_oxidase_Cu_BS"/>
</dbReference>
<dbReference type="SMR" id="A0A164PLH1"/>
<dbReference type="InterPro" id="IPR008972">
    <property type="entry name" value="Cupredoxin"/>
</dbReference>
<dbReference type="OrthoDB" id="2121828at2759"/>
<reference evidence="15 16" key="1">
    <citation type="journal article" date="2016" name="Mol. Biol. Evol.">
        <title>Comparative Genomics of Early-Diverging Mushroom-Forming Fungi Provides Insights into the Origins of Lignocellulose Decay Capabilities.</title>
        <authorList>
            <person name="Nagy L.G."/>
            <person name="Riley R."/>
            <person name="Tritt A."/>
            <person name="Adam C."/>
            <person name="Daum C."/>
            <person name="Floudas D."/>
            <person name="Sun H."/>
            <person name="Yadav J.S."/>
            <person name="Pangilinan J."/>
            <person name="Larsson K.H."/>
            <person name="Matsuura K."/>
            <person name="Barry K."/>
            <person name="Labutti K."/>
            <person name="Kuo R."/>
            <person name="Ohm R.A."/>
            <person name="Bhattacharya S.S."/>
            <person name="Shirouzu T."/>
            <person name="Yoshinaga Y."/>
            <person name="Martin F.M."/>
            <person name="Grigoriev I.V."/>
            <person name="Hibbett D.S."/>
        </authorList>
    </citation>
    <scope>NUCLEOTIDE SEQUENCE [LARGE SCALE GENOMIC DNA]</scope>
    <source>
        <strain evidence="15 16">HHB9708</strain>
    </source>
</reference>
<evidence type="ECO:0000313" key="15">
    <source>
        <dbReference type="EMBL" id="KZS88848.1"/>
    </source>
</evidence>
<evidence type="ECO:0000256" key="10">
    <source>
        <dbReference type="ARBA" id="ARBA00023157"/>
    </source>
</evidence>
<evidence type="ECO:0000256" key="9">
    <source>
        <dbReference type="ARBA" id="ARBA00023008"/>
    </source>
</evidence>
<evidence type="ECO:0000259" key="12">
    <source>
        <dbReference type="Pfam" id="PF00394"/>
    </source>
</evidence>
<dbReference type="InterPro" id="IPR001117">
    <property type="entry name" value="Cu-oxidase_2nd"/>
</dbReference>
<evidence type="ECO:0000259" key="14">
    <source>
        <dbReference type="Pfam" id="PF07732"/>
    </source>
</evidence>
<dbReference type="Pfam" id="PF07731">
    <property type="entry name" value="Cu-oxidase_2"/>
    <property type="match status" value="1"/>
</dbReference>
<organism evidence="15 16">
    <name type="scientific">Sistotremastrum niveocremeum HHB9708</name>
    <dbReference type="NCBI Taxonomy" id="1314777"/>
    <lineage>
        <taxon>Eukaryota</taxon>
        <taxon>Fungi</taxon>
        <taxon>Dikarya</taxon>
        <taxon>Basidiomycota</taxon>
        <taxon>Agaricomycotina</taxon>
        <taxon>Agaricomycetes</taxon>
        <taxon>Sistotremastrales</taxon>
        <taxon>Sistotremastraceae</taxon>
        <taxon>Sertulicium</taxon>
        <taxon>Sertulicium niveocremeum</taxon>
    </lineage>
</organism>
<comment type="similarity">
    <text evidence="4">Belongs to the multicopper oxidase family.</text>
</comment>
<comment type="cofactor">
    <cofactor evidence="2">
        <name>Cu cation</name>
        <dbReference type="ChEBI" id="CHEBI:23378"/>
    </cofactor>
</comment>
<dbReference type="InterPro" id="IPR011707">
    <property type="entry name" value="Cu-oxidase-like_N"/>
</dbReference>
<proteinExistence type="inferred from homology"/>
<evidence type="ECO:0000256" key="5">
    <source>
        <dbReference type="ARBA" id="ARBA00012297"/>
    </source>
</evidence>
<feature type="domain" description="Plastocyanin-like" evidence="12">
    <location>
        <begin position="120"/>
        <end position="273"/>
    </location>
</feature>
<protein>
    <recommendedName>
        <fullName evidence="5">laccase</fullName>
        <ecNumber evidence="5">1.10.3.2</ecNumber>
    </recommendedName>
</protein>
<keyword evidence="9" id="KW-0186">Copper</keyword>
<evidence type="ECO:0000256" key="3">
    <source>
        <dbReference type="ARBA" id="ARBA00004613"/>
    </source>
</evidence>
<dbReference type="EMBL" id="KV419432">
    <property type="protein sequence ID" value="KZS88848.1"/>
    <property type="molecule type" value="Genomic_DNA"/>
</dbReference>
<evidence type="ECO:0000256" key="1">
    <source>
        <dbReference type="ARBA" id="ARBA00000349"/>
    </source>
</evidence>
<dbReference type="Pfam" id="PF00394">
    <property type="entry name" value="Cu-oxidase"/>
    <property type="match status" value="1"/>
</dbReference>
<evidence type="ECO:0000259" key="13">
    <source>
        <dbReference type="Pfam" id="PF07731"/>
    </source>
</evidence>
<dbReference type="FunFam" id="2.60.40.420:FF:000045">
    <property type="entry name" value="Laccase 2"/>
    <property type="match status" value="1"/>
</dbReference>
<dbReference type="Pfam" id="PF07732">
    <property type="entry name" value="Cu-oxidase_3"/>
    <property type="match status" value="1"/>
</dbReference>
<keyword evidence="6" id="KW-0964">Secreted</keyword>
<dbReference type="PROSITE" id="PS00080">
    <property type="entry name" value="MULTICOPPER_OXIDASE2"/>
    <property type="match status" value="1"/>
</dbReference>